<comment type="caution">
    <text evidence="9">The sequence shown here is derived from an EMBL/GenBank/DDBJ whole genome shotgun (WGS) entry which is preliminary data.</text>
</comment>
<dbReference type="PANTHER" id="PTHR11735:SF6">
    <property type="entry name" value="TRNA N6-ADENOSINE THREONYLCARBAMOYLTRANSFERASE, MITOCHONDRIAL"/>
    <property type="match status" value="1"/>
</dbReference>
<dbReference type="InterPro" id="IPR017860">
    <property type="entry name" value="Peptidase_M22_CS"/>
</dbReference>
<dbReference type="PROSITE" id="PS01016">
    <property type="entry name" value="GLYCOPROTEASE"/>
    <property type="match status" value="1"/>
</dbReference>
<evidence type="ECO:0000256" key="6">
    <source>
        <dbReference type="ARBA" id="ARBA00048117"/>
    </source>
</evidence>
<dbReference type="GO" id="GO:0061711">
    <property type="term" value="F:tRNA N(6)-L-threonylcarbamoyladenine synthase activity"/>
    <property type="evidence" value="ECO:0007669"/>
    <property type="project" value="UniProtKB-EC"/>
</dbReference>
<evidence type="ECO:0000256" key="5">
    <source>
        <dbReference type="ARBA" id="ARBA00023315"/>
    </source>
</evidence>
<dbReference type="OrthoDB" id="10259622at2759"/>
<dbReference type="Pfam" id="PF00814">
    <property type="entry name" value="TsaD"/>
    <property type="match status" value="1"/>
</dbReference>
<dbReference type="EMBL" id="JAACJM010000010">
    <property type="protein sequence ID" value="KAF5370777.1"/>
    <property type="molecule type" value="Genomic_DNA"/>
</dbReference>
<evidence type="ECO:0000256" key="7">
    <source>
        <dbReference type="HAMAP-Rule" id="MF_03179"/>
    </source>
</evidence>
<evidence type="ECO:0000256" key="1">
    <source>
        <dbReference type="ARBA" id="ARBA00012156"/>
    </source>
</evidence>
<evidence type="ECO:0000256" key="4">
    <source>
        <dbReference type="ARBA" id="ARBA00022723"/>
    </source>
</evidence>
<dbReference type="NCBIfam" id="TIGR00329">
    <property type="entry name" value="gcp_kae1"/>
    <property type="match status" value="1"/>
</dbReference>
<dbReference type="CDD" id="cd24134">
    <property type="entry name" value="ASKHA_NBD_OSGEPL1_QRI7_euk"/>
    <property type="match status" value="1"/>
</dbReference>
<keyword evidence="7" id="KW-0496">Mitochondrion</keyword>
<dbReference type="InterPro" id="IPR000905">
    <property type="entry name" value="Gcp-like_dom"/>
</dbReference>
<dbReference type="Gene3D" id="3.30.420.40">
    <property type="match status" value="2"/>
</dbReference>
<dbReference type="GO" id="GO:0005739">
    <property type="term" value="C:mitochondrion"/>
    <property type="evidence" value="ECO:0007669"/>
    <property type="project" value="UniProtKB-SubCell"/>
</dbReference>
<dbReference type="HAMAP" id="MF_01445">
    <property type="entry name" value="TsaD"/>
    <property type="match status" value="1"/>
</dbReference>
<dbReference type="InterPro" id="IPR022450">
    <property type="entry name" value="TsaD"/>
</dbReference>
<sequence>MTLLISTIARRLYSSSARKPLTVLAFESSADDTCVAVVTSARQILSNVVIKQHDVHESWGGIHPAVAVMAHQRNMPIAAKRALQEAQIDISQVDGIAFTRGPGIAGCLAVSCNAAKTLAAIHDKPIVGVHHMQAHALTVFLTSWPDTPSFPFLTLLVSGGHTLIVLAKSLTSFEILATTGDESIGRAFDKISRMLELKWDDIGPGAALERFCASPESSSLPDGFIPFPRPMKGQLAFSYSSLHSHLERYLHFNGGIGAVTMPSRRAIARTFQLAAFAQLEEKVLLALERCANRNLNIQHLVVSGGVASNSWLRERLNICLQSAPNPVSVIFPPPSLCTDNAAMIAWASMHRFLEQDYDDYSINPLAKWSIEDVEQAKNLTEDYPQQK</sequence>
<comment type="function">
    <text evidence="7">Required for the formation of a threonylcarbamoyl group on adenosine at position 37 (t(6)A37) in mitochondrial tRNAs that read codons beginning with adenine. Probably involved in the transfer of the threonylcarbamoyl moiety of threonylcarbamoyl-AMP (TC-AMP) to the N6 group of A37. Involved in mitochondrial genome maintenance.</text>
</comment>
<evidence type="ECO:0000259" key="8">
    <source>
        <dbReference type="Pfam" id="PF00814"/>
    </source>
</evidence>
<proteinExistence type="inferred from homology"/>
<keyword evidence="4 7" id="KW-0479">Metal-binding</keyword>
<evidence type="ECO:0000256" key="2">
    <source>
        <dbReference type="ARBA" id="ARBA00022679"/>
    </source>
</evidence>
<name>A0A8H5LV72_9AGAR</name>
<feature type="domain" description="Gcp-like" evidence="8">
    <location>
        <begin position="43"/>
        <end position="346"/>
    </location>
</feature>
<keyword evidence="3 7" id="KW-0819">tRNA processing</keyword>
<organism evidence="9 10">
    <name type="scientific">Tetrapyrgos nigripes</name>
    <dbReference type="NCBI Taxonomy" id="182062"/>
    <lineage>
        <taxon>Eukaryota</taxon>
        <taxon>Fungi</taxon>
        <taxon>Dikarya</taxon>
        <taxon>Basidiomycota</taxon>
        <taxon>Agaricomycotina</taxon>
        <taxon>Agaricomycetes</taxon>
        <taxon>Agaricomycetidae</taxon>
        <taxon>Agaricales</taxon>
        <taxon>Marasmiineae</taxon>
        <taxon>Marasmiaceae</taxon>
        <taxon>Tetrapyrgos</taxon>
    </lineage>
</organism>
<comment type="subunit">
    <text evidence="7">Homodimer.</text>
</comment>
<gene>
    <name evidence="9" type="ORF">D9758_002098</name>
</gene>
<dbReference type="GO" id="GO:0072670">
    <property type="term" value="P:mitochondrial tRNA threonylcarbamoyladenosine modification"/>
    <property type="evidence" value="ECO:0007669"/>
    <property type="project" value="TreeGrafter"/>
</dbReference>
<comment type="cofactor">
    <cofactor evidence="7">
        <name>a divalent metal cation</name>
        <dbReference type="ChEBI" id="CHEBI:60240"/>
    </cofactor>
    <text evidence="7">Binds 1 divalent metal cation per subunit.</text>
</comment>
<accession>A0A8H5LV72</accession>
<dbReference type="PRINTS" id="PR00789">
    <property type="entry name" value="OSIALOPTASE"/>
</dbReference>
<dbReference type="SUPFAM" id="SSF53067">
    <property type="entry name" value="Actin-like ATPase domain"/>
    <property type="match status" value="1"/>
</dbReference>
<protein>
    <recommendedName>
        <fullName evidence="1">N(6)-L-threonylcarbamoyladenine synthase</fullName>
        <ecNumber evidence="1">2.3.1.234</ecNumber>
    </recommendedName>
</protein>
<evidence type="ECO:0000256" key="3">
    <source>
        <dbReference type="ARBA" id="ARBA00022694"/>
    </source>
</evidence>
<dbReference type="PANTHER" id="PTHR11735">
    <property type="entry name" value="TRNA N6-ADENOSINE THREONYLCARBAMOYLTRANSFERASE"/>
    <property type="match status" value="1"/>
</dbReference>
<evidence type="ECO:0000313" key="10">
    <source>
        <dbReference type="Proteomes" id="UP000559256"/>
    </source>
</evidence>
<dbReference type="InterPro" id="IPR017861">
    <property type="entry name" value="KAE1/TsaD"/>
</dbReference>
<comment type="subcellular location">
    <subcellularLocation>
        <location evidence="7">Mitochondrion</location>
    </subcellularLocation>
</comment>
<dbReference type="GO" id="GO:0046872">
    <property type="term" value="F:metal ion binding"/>
    <property type="evidence" value="ECO:0007669"/>
    <property type="project" value="UniProtKB-KW"/>
</dbReference>
<dbReference type="EC" id="2.3.1.234" evidence="1"/>
<evidence type="ECO:0000313" key="9">
    <source>
        <dbReference type="EMBL" id="KAF5370777.1"/>
    </source>
</evidence>
<keyword evidence="2 7" id="KW-0808">Transferase</keyword>
<dbReference type="InterPro" id="IPR043129">
    <property type="entry name" value="ATPase_NBD"/>
</dbReference>
<dbReference type="AlphaFoldDB" id="A0A8H5LV72"/>
<reference evidence="9 10" key="1">
    <citation type="journal article" date="2020" name="ISME J.">
        <title>Uncovering the hidden diversity of litter-decomposition mechanisms in mushroom-forming fungi.</title>
        <authorList>
            <person name="Floudas D."/>
            <person name="Bentzer J."/>
            <person name="Ahren D."/>
            <person name="Johansson T."/>
            <person name="Persson P."/>
            <person name="Tunlid A."/>
        </authorList>
    </citation>
    <scope>NUCLEOTIDE SEQUENCE [LARGE SCALE GENOMIC DNA]</scope>
    <source>
        <strain evidence="9 10">CBS 291.85</strain>
    </source>
</reference>
<dbReference type="Proteomes" id="UP000559256">
    <property type="component" value="Unassembled WGS sequence"/>
</dbReference>
<comment type="similarity">
    <text evidence="7">Belongs to the KAE1 / TsaD family.</text>
</comment>
<keyword evidence="5 7" id="KW-0012">Acyltransferase</keyword>
<keyword evidence="10" id="KW-1185">Reference proteome</keyword>
<comment type="catalytic activity">
    <reaction evidence="6 7">
        <text>L-threonylcarbamoyladenylate + adenosine(37) in tRNA = N(6)-L-threonylcarbamoyladenosine(37) in tRNA + AMP + H(+)</text>
        <dbReference type="Rhea" id="RHEA:37059"/>
        <dbReference type="Rhea" id="RHEA-COMP:10162"/>
        <dbReference type="Rhea" id="RHEA-COMP:10163"/>
        <dbReference type="ChEBI" id="CHEBI:15378"/>
        <dbReference type="ChEBI" id="CHEBI:73682"/>
        <dbReference type="ChEBI" id="CHEBI:74411"/>
        <dbReference type="ChEBI" id="CHEBI:74418"/>
        <dbReference type="ChEBI" id="CHEBI:456215"/>
        <dbReference type="EC" id="2.3.1.234"/>
    </reaction>
</comment>